<dbReference type="EMBL" id="AVOT02115355">
    <property type="protein sequence ID" value="MBW0583521.1"/>
    <property type="molecule type" value="Genomic_DNA"/>
</dbReference>
<dbReference type="AlphaFoldDB" id="A0A9Q3Q334"/>
<protein>
    <submittedName>
        <fullName evidence="2">Uncharacterized protein</fullName>
    </submittedName>
</protein>
<keyword evidence="3" id="KW-1185">Reference proteome</keyword>
<accession>A0A9Q3Q334</accession>
<proteinExistence type="predicted"/>
<sequence length="101" mass="10991">MTPTRSGRNYSIQLNGSGPGHSGHKFKREECQSRGETQKEDSKASTSSQRLASTFETLIEGAEADITPIPIVRPEPFLTVNNRDIPVSVQQLAYCSKVAGV</sequence>
<feature type="region of interest" description="Disordered" evidence="1">
    <location>
        <begin position="1"/>
        <end position="51"/>
    </location>
</feature>
<reference evidence="2" key="1">
    <citation type="submission" date="2021-03" db="EMBL/GenBank/DDBJ databases">
        <title>Draft genome sequence of rust myrtle Austropuccinia psidii MF-1, a brazilian biotype.</title>
        <authorList>
            <person name="Quecine M.C."/>
            <person name="Pachon D.M.R."/>
            <person name="Bonatelli M.L."/>
            <person name="Correr F.H."/>
            <person name="Franceschini L.M."/>
            <person name="Leite T.F."/>
            <person name="Margarido G.R.A."/>
            <person name="Almeida C.A."/>
            <person name="Ferrarezi J.A."/>
            <person name="Labate C.A."/>
        </authorList>
    </citation>
    <scope>NUCLEOTIDE SEQUENCE</scope>
    <source>
        <strain evidence="2">MF-1</strain>
    </source>
</reference>
<organism evidence="2 3">
    <name type="scientific">Austropuccinia psidii MF-1</name>
    <dbReference type="NCBI Taxonomy" id="1389203"/>
    <lineage>
        <taxon>Eukaryota</taxon>
        <taxon>Fungi</taxon>
        <taxon>Dikarya</taxon>
        <taxon>Basidiomycota</taxon>
        <taxon>Pucciniomycotina</taxon>
        <taxon>Pucciniomycetes</taxon>
        <taxon>Pucciniales</taxon>
        <taxon>Sphaerophragmiaceae</taxon>
        <taxon>Austropuccinia</taxon>
    </lineage>
</organism>
<comment type="caution">
    <text evidence="2">The sequence shown here is derived from an EMBL/GenBank/DDBJ whole genome shotgun (WGS) entry which is preliminary data.</text>
</comment>
<feature type="compositionally biased region" description="Polar residues" evidence="1">
    <location>
        <begin position="1"/>
        <end position="16"/>
    </location>
</feature>
<gene>
    <name evidence="2" type="ORF">O181_123236</name>
</gene>
<evidence type="ECO:0000313" key="2">
    <source>
        <dbReference type="EMBL" id="MBW0583521.1"/>
    </source>
</evidence>
<name>A0A9Q3Q334_9BASI</name>
<evidence type="ECO:0000256" key="1">
    <source>
        <dbReference type="SAM" id="MobiDB-lite"/>
    </source>
</evidence>
<evidence type="ECO:0000313" key="3">
    <source>
        <dbReference type="Proteomes" id="UP000765509"/>
    </source>
</evidence>
<feature type="compositionally biased region" description="Basic and acidic residues" evidence="1">
    <location>
        <begin position="27"/>
        <end position="43"/>
    </location>
</feature>
<dbReference type="Proteomes" id="UP000765509">
    <property type="component" value="Unassembled WGS sequence"/>
</dbReference>